<dbReference type="GO" id="GO:0016020">
    <property type="term" value="C:membrane"/>
    <property type="evidence" value="ECO:0007669"/>
    <property type="project" value="UniProtKB-SubCell"/>
</dbReference>
<evidence type="ECO:0000256" key="1">
    <source>
        <dbReference type="ARBA" id="ARBA00004141"/>
    </source>
</evidence>
<keyword evidence="6 11" id="KW-0472">Membrane</keyword>
<accession>A0A9P1GDA7</accession>
<keyword evidence="5" id="KW-0406">Ion transport</keyword>
<evidence type="ECO:0000256" key="6">
    <source>
        <dbReference type="ARBA" id="ARBA00023136"/>
    </source>
</evidence>
<reference evidence="14" key="1">
    <citation type="submission" date="2022-10" db="EMBL/GenBank/DDBJ databases">
        <authorList>
            <person name="Chen Y."/>
            <person name="Dougan E. K."/>
            <person name="Chan C."/>
            <person name="Rhodes N."/>
            <person name="Thang M."/>
        </authorList>
    </citation>
    <scope>NUCLEOTIDE SEQUENCE</scope>
</reference>
<keyword evidence="3 11" id="KW-0812">Transmembrane</keyword>
<evidence type="ECO:0000256" key="4">
    <source>
        <dbReference type="ARBA" id="ARBA00022989"/>
    </source>
</evidence>
<protein>
    <recommendedName>
        <fullName evidence="13">Ionotropic glutamate receptor C-terminal domain-containing protein</fullName>
    </recommendedName>
</protein>
<dbReference type="InterPro" id="IPR015683">
    <property type="entry name" value="Ionotropic_Glu_rcpt"/>
</dbReference>
<dbReference type="AlphaFoldDB" id="A0A9P1GDA7"/>
<evidence type="ECO:0000256" key="9">
    <source>
        <dbReference type="ARBA" id="ARBA00023286"/>
    </source>
</evidence>
<evidence type="ECO:0000313" key="15">
    <source>
        <dbReference type="EMBL" id="CAL4797133.1"/>
    </source>
</evidence>
<evidence type="ECO:0000256" key="8">
    <source>
        <dbReference type="ARBA" id="ARBA00023180"/>
    </source>
</evidence>
<dbReference type="Gene3D" id="1.10.287.70">
    <property type="match status" value="1"/>
</dbReference>
<name>A0A9P1GDA7_9DINO</name>
<dbReference type="Pfam" id="PF00060">
    <property type="entry name" value="Lig_chan"/>
    <property type="match status" value="1"/>
</dbReference>
<keyword evidence="9" id="KW-1071">Ligand-gated ion channel</keyword>
<comment type="caution">
    <text evidence="14">The sequence shown here is derived from an EMBL/GenBank/DDBJ whole genome shotgun (WGS) entry which is preliminary data.</text>
</comment>
<keyword evidence="12" id="KW-0732">Signal</keyword>
<evidence type="ECO:0000259" key="13">
    <source>
        <dbReference type="Pfam" id="PF00060"/>
    </source>
</evidence>
<evidence type="ECO:0000313" key="14">
    <source>
        <dbReference type="EMBL" id="CAI4009821.1"/>
    </source>
</evidence>
<keyword evidence="7" id="KW-0675">Receptor</keyword>
<evidence type="ECO:0000256" key="10">
    <source>
        <dbReference type="ARBA" id="ARBA00023303"/>
    </source>
</evidence>
<keyword evidence="4 11" id="KW-1133">Transmembrane helix</keyword>
<keyword evidence="2" id="KW-0813">Transport</keyword>
<feature type="transmembrane region" description="Helical" evidence="11">
    <location>
        <begin position="340"/>
        <end position="363"/>
    </location>
</feature>
<reference evidence="15 16" key="2">
    <citation type="submission" date="2024-05" db="EMBL/GenBank/DDBJ databases">
        <authorList>
            <person name="Chen Y."/>
            <person name="Shah S."/>
            <person name="Dougan E. K."/>
            <person name="Thang M."/>
            <person name="Chan C."/>
        </authorList>
    </citation>
    <scope>NUCLEOTIDE SEQUENCE [LARGE SCALE GENOMIC DNA]</scope>
</reference>
<dbReference type="PANTHER" id="PTHR18966">
    <property type="entry name" value="IONOTROPIC GLUTAMATE RECEPTOR"/>
    <property type="match status" value="1"/>
</dbReference>
<comment type="subcellular location">
    <subcellularLocation>
        <location evidence="1">Membrane</location>
        <topology evidence="1">Multi-pass membrane protein</topology>
    </subcellularLocation>
</comment>
<evidence type="ECO:0000256" key="7">
    <source>
        <dbReference type="ARBA" id="ARBA00023170"/>
    </source>
</evidence>
<evidence type="ECO:0000256" key="5">
    <source>
        <dbReference type="ARBA" id="ARBA00023065"/>
    </source>
</evidence>
<dbReference type="OrthoDB" id="5984008at2759"/>
<evidence type="ECO:0000256" key="12">
    <source>
        <dbReference type="SAM" id="SignalP"/>
    </source>
</evidence>
<feature type="domain" description="Ionotropic glutamate receptor C-terminal" evidence="13">
    <location>
        <begin position="265"/>
        <end position="521"/>
    </location>
</feature>
<evidence type="ECO:0000313" key="16">
    <source>
        <dbReference type="Proteomes" id="UP001152797"/>
    </source>
</evidence>
<feature type="chain" id="PRO_5043272769" description="Ionotropic glutamate receptor C-terminal domain-containing protein" evidence="12">
    <location>
        <begin position="17"/>
        <end position="604"/>
    </location>
</feature>
<organism evidence="14">
    <name type="scientific">Cladocopium goreaui</name>
    <dbReference type="NCBI Taxonomy" id="2562237"/>
    <lineage>
        <taxon>Eukaryota</taxon>
        <taxon>Sar</taxon>
        <taxon>Alveolata</taxon>
        <taxon>Dinophyceae</taxon>
        <taxon>Suessiales</taxon>
        <taxon>Symbiodiniaceae</taxon>
        <taxon>Cladocopium</taxon>
    </lineage>
</organism>
<gene>
    <name evidence="14" type="ORF">C1SCF055_LOCUS35152</name>
</gene>
<proteinExistence type="predicted"/>
<dbReference type="EMBL" id="CAMXCT010004646">
    <property type="protein sequence ID" value="CAI4009821.1"/>
    <property type="molecule type" value="Genomic_DNA"/>
</dbReference>
<keyword evidence="10" id="KW-0407">Ion channel</keyword>
<dbReference type="InterPro" id="IPR001320">
    <property type="entry name" value="Iontro_rcpt_C"/>
</dbReference>
<dbReference type="Proteomes" id="UP001152797">
    <property type="component" value="Unassembled WGS sequence"/>
</dbReference>
<dbReference type="EMBL" id="CAMXCT020004646">
    <property type="protein sequence ID" value="CAL1163196.1"/>
    <property type="molecule type" value="Genomic_DNA"/>
</dbReference>
<evidence type="ECO:0000256" key="3">
    <source>
        <dbReference type="ARBA" id="ARBA00022692"/>
    </source>
</evidence>
<sequence>MFWRCFLVLACDTVAALSCRCLSYAEGKDDSFNREIEGLSRNQTNLSYGIGCGTHDLDGPFTACASSEPEKWCGDAWRYVAPSCTLASKSSSYRVGRFYSYSQCGYLDRFTSEYVEGRTFQGQTINVVFMTNSGGWKGSYCDRNEGCSGPTWSLVNDVIQRTGSVPNVSMTFYGGPLANYPGAYPEQVIDQVNRDQQTSAFTACAYATGMGFVDICVGAFTATPARDLLSLNLDLWAEPVYLIAPKAQSNGFLQNITKAFSPLTARVWLCVLAFLFVASLLVMVQERYGPGVPEGSRGLFAEVSLPAAVVEAIYIGFNGLFASNAHDFHAQTLGGRMTTLAMGFLILLTVSSYTANLATALIVQQSASTTVASLEAILANNWKICTQDNSYLVSNFNFPASQTVLIDGRREVLEAIGQQCEAGVMALEDFEAGQTDSSFCHLMRVGDPLFYEQQMCPVSDRFKRSATFHLRDAKAQGTWINALKVHSPVDACLAATEEAQAEKEQTGLTLEDFGGPLLVAVSVCLLGLVADALKWLALRRAAAQAAPVVPSKSEAQEVPGEKSADGGFIEVDEIEQIEKILSRLKRRRSVGYEGSEISLEVHRL</sequence>
<feature type="signal peptide" evidence="12">
    <location>
        <begin position="1"/>
        <end position="16"/>
    </location>
</feature>
<feature type="transmembrane region" description="Helical" evidence="11">
    <location>
        <begin position="265"/>
        <end position="284"/>
    </location>
</feature>
<dbReference type="EMBL" id="CAMXCT030004646">
    <property type="protein sequence ID" value="CAL4797133.1"/>
    <property type="molecule type" value="Genomic_DNA"/>
</dbReference>
<keyword evidence="16" id="KW-1185">Reference proteome</keyword>
<dbReference type="GO" id="GO:0015276">
    <property type="term" value="F:ligand-gated monoatomic ion channel activity"/>
    <property type="evidence" value="ECO:0007669"/>
    <property type="project" value="InterPro"/>
</dbReference>
<evidence type="ECO:0000256" key="11">
    <source>
        <dbReference type="SAM" id="Phobius"/>
    </source>
</evidence>
<keyword evidence="8" id="KW-0325">Glycoprotein</keyword>
<evidence type="ECO:0000256" key="2">
    <source>
        <dbReference type="ARBA" id="ARBA00022448"/>
    </source>
</evidence>